<dbReference type="SUPFAM" id="SSF81321">
    <property type="entry name" value="Family A G protein-coupled receptor-like"/>
    <property type="match status" value="1"/>
</dbReference>
<feature type="transmembrane region" description="Helical" evidence="1">
    <location>
        <begin position="155"/>
        <end position="176"/>
    </location>
</feature>
<dbReference type="AlphaFoldDB" id="A0AAV5SUC6"/>
<feature type="transmembrane region" description="Helical" evidence="1">
    <location>
        <begin position="50"/>
        <end position="68"/>
    </location>
</feature>
<protein>
    <recommendedName>
        <fullName evidence="4">G protein-coupled receptor</fullName>
    </recommendedName>
</protein>
<evidence type="ECO:0000256" key="1">
    <source>
        <dbReference type="SAM" id="Phobius"/>
    </source>
</evidence>
<evidence type="ECO:0000313" key="3">
    <source>
        <dbReference type="Proteomes" id="UP001432027"/>
    </source>
</evidence>
<dbReference type="InterPro" id="IPR019428">
    <property type="entry name" value="7TM_GPCR_serpentine_rcpt_Str"/>
</dbReference>
<feature type="transmembrane region" description="Helical" evidence="1">
    <location>
        <begin position="12"/>
        <end position="29"/>
    </location>
</feature>
<organism evidence="2 3">
    <name type="scientific">Pristionchus entomophagus</name>
    <dbReference type="NCBI Taxonomy" id="358040"/>
    <lineage>
        <taxon>Eukaryota</taxon>
        <taxon>Metazoa</taxon>
        <taxon>Ecdysozoa</taxon>
        <taxon>Nematoda</taxon>
        <taxon>Chromadorea</taxon>
        <taxon>Rhabditida</taxon>
        <taxon>Rhabditina</taxon>
        <taxon>Diplogasteromorpha</taxon>
        <taxon>Diplogasteroidea</taxon>
        <taxon>Neodiplogasteridae</taxon>
        <taxon>Pristionchus</taxon>
    </lineage>
</organism>
<sequence length="241" mass="28139">FQVLPCFYSSCYSVPFAILNIHLLYRYWTIRSFVQQKMQRNLSFLDHIKLYIFLTPNSWFISCLYFAAPEDAEEIRHYQSLFRDEYEREINDGVFVMNYWRNGQLSIRPLIMLIIANSVEIVSFLLAATFASLTYRQIRKAQHLSEKIRAFQLRILLAATAQTLTPVIFVYIPYFFDVTISLFSLYSPTFTALSMLLLSCFPCVDAIVIIGLMKPYRTGLARILGRRQEPKTVEILPSSFT</sequence>
<evidence type="ECO:0008006" key="4">
    <source>
        <dbReference type="Google" id="ProtNLM"/>
    </source>
</evidence>
<feature type="non-terminal residue" evidence="2">
    <location>
        <position position="1"/>
    </location>
</feature>
<feature type="transmembrane region" description="Helical" evidence="1">
    <location>
        <begin position="188"/>
        <end position="212"/>
    </location>
</feature>
<gene>
    <name evidence="2" type="ORF">PENTCL1PPCAC_7863</name>
</gene>
<feature type="transmembrane region" description="Helical" evidence="1">
    <location>
        <begin position="110"/>
        <end position="135"/>
    </location>
</feature>
<name>A0AAV5SUC6_9BILA</name>
<dbReference type="PANTHER" id="PTHR45907:SF16">
    <property type="entry name" value="SERPENTINE RECEPTOR, CLASS J"/>
    <property type="match status" value="1"/>
</dbReference>
<dbReference type="Pfam" id="PF10326">
    <property type="entry name" value="7TM_GPCR_Str"/>
    <property type="match status" value="1"/>
</dbReference>
<comment type="caution">
    <text evidence="2">The sequence shown here is derived from an EMBL/GenBank/DDBJ whole genome shotgun (WGS) entry which is preliminary data.</text>
</comment>
<keyword evidence="1" id="KW-0472">Membrane</keyword>
<evidence type="ECO:0000313" key="2">
    <source>
        <dbReference type="EMBL" id="GMS85688.1"/>
    </source>
</evidence>
<feature type="non-terminal residue" evidence="2">
    <location>
        <position position="241"/>
    </location>
</feature>
<dbReference type="EMBL" id="BTSX01000002">
    <property type="protein sequence ID" value="GMS85688.1"/>
    <property type="molecule type" value="Genomic_DNA"/>
</dbReference>
<reference evidence="2" key="1">
    <citation type="submission" date="2023-10" db="EMBL/GenBank/DDBJ databases">
        <title>Genome assembly of Pristionchus species.</title>
        <authorList>
            <person name="Yoshida K."/>
            <person name="Sommer R.J."/>
        </authorList>
    </citation>
    <scope>NUCLEOTIDE SEQUENCE</scope>
    <source>
        <strain evidence="2">RS0144</strain>
    </source>
</reference>
<keyword evidence="1" id="KW-0812">Transmembrane</keyword>
<keyword evidence="1" id="KW-1133">Transmembrane helix</keyword>
<dbReference type="PANTHER" id="PTHR45907">
    <property type="entry name" value="SERPENTINE RECEPTOR, CLASS J"/>
    <property type="match status" value="1"/>
</dbReference>
<proteinExistence type="predicted"/>
<dbReference type="InterPro" id="IPR019423">
    <property type="entry name" value="7TM_GPCR_serpentine_rcpt_Srj"/>
</dbReference>
<accession>A0AAV5SUC6</accession>
<keyword evidence="3" id="KW-1185">Reference proteome</keyword>
<dbReference type="Proteomes" id="UP001432027">
    <property type="component" value="Unassembled WGS sequence"/>
</dbReference>